<evidence type="ECO:0000256" key="4">
    <source>
        <dbReference type="ARBA" id="ARBA00023172"/>
    </source>
</evidence>
<protein>
    <submittedName>
        <fullName evidence="8">Site-specific integrase</fullName>
    </submittedName>
</protein>
<dbReference type="AlphaFoldDB" id="A0A7M1S3X8"/>
<proteinExistence type="inferred from homology"/>
<keyword evidence="9" id="KW-1185">Reference proteome</keyword>
<dbReference type="InterPro" id="IPR044068">
    <property type="entry name" value="CB"/>
</dbReference>
<feature type="domain" description="Core-binding (CB)" evidence="7">
    <location>
        <begin position="79"/>
        <end position="158"/>
    </location>
</feature>
<dbReference type="SUPFAM" id="SSF56349">
    <property type="entry name" value="DNA breaking-rejoining enzymes"/>
    <property type="match status" value="1"/>
</dbReference>
<evidence type="ECO:0000259" key="7">
    <source>
        <dbReference type="PROSITE" id="PS51900"/>
    </source>
</evidence>
<evidence type="ECO:0000256" key="2">
    <source>
        <dbReference type="ARBA" id="ARBA00022908"/>
    </source>
</evidence>
<dbReference type="PROSITE" id="PS51898">
    <property type="entry name" value="TYR_RECOMBINASE"/>
    <property type="match status" value="1"/>
</dbReference>
<dbReference type="PROSITE" id="PS51900">
    <property type="entry name" value="CB"/>
    <property type="match status" value="1"/>
</dbReference>
<name>A0A7M1S3X8_9BACT</name>
<sequence>MSRMKSKKYQGVYLNKLANGDISYSIVYKDELNKTKRFTVGKKSQGITEVYANHKRNEFINKIHLGEDPLAHKKRREKITLDVLAEHYFTDKEYENKSNRRSYQKYQLHIQPVFGNRHIFDIEKQDVLNFRNSFIKKKAPKTINGIIQLLTAIINYSIKTKGLKIVNPCVGVPRLKTNDKRERFLTTKEIETLMYELEDEDLFLFAKLALCTGGRLETILHIQKKDIDLDNRFITLCDLKNDETYTGFVPHDMVEYFKEYLPNLRKNDYIVGGYHKKYPTRTISRHLKTILDDLFNQGLDKKDSKNRVVIHTLRHTFASHLAINGTPIFTIQKLMNHKDIEQTMRYAKLAPESGRDKVEGLYK</sequence>
<dbReference type="Gene3D" id="1.10.150.130">
    <property type="match status" value="1"/>
</dbReference>
<organism evidence="8 9">
    <name type="scientific">Sulfurovum indicum</name>
    <dbReference type="NCBI Taxonomy" id="2779528"/>
    <lineage>
        <taxon>Bacteria</taxon>
        <taxon>Pseudomonadati</taxon>
        <taxon>Campylobacterota</taxon>
        <taxon>Epsilonproteobacteria</taxon>
        <taxon>Campylobacterales</taxon>
        <taxon>Sulfurovaceae</taxon>
        <taxon>Sulfurovum</taxon>
    </lineage>
</organism>
<dbReference type="Proteomes" id="UP000595074">
    <property type="component" value="Chromosome"/>
</dbReference>
<dbReference type="InterPro" id="IPR050808">
    <property type="entry name" value="Phage_Integrase"/>
</dbReference>
<evidence type="ECO:0000256" key="3">
    <source>
        <dbReference type="ARBA" id="ARBA00023125"/>
    </source>
</evidence>
<dbReference type="GO" id="GO:0015074">
    <property type="term" value="P:DNA integration"/>
    <property type="evidence" value="ECO:0007669"/>
    <property type="project" value="UniProtKB-KW"/>
</dbReference>
<dbReference type="PANTHER" id="PTHR30629:SF2">
    <property type="entry name" value="PROPHAGE INTEGRASE INTS-RELATED"/>
    <property type="match status" value="1"/>
</dbReference>
<evidence type="ECO:0000256" key="5">
    <source>
        <dbReference type="PROSITE-ProRule" id="PRU01248"/>
    </source>
</evidence>
<gene>
    <name evidence="8" type="ORF">IMZ28_00635</name>
</gene>
<feature type="domain" description="Tyr recombinase" evidence="6">
    <location>
        <begin position="180"/>
        <end position="359"/>
    </location>
</feature>
<dbReference type="InterPro" id="IPR011010">
    <property type="entry name" value="DNA_brk_join_enz"/>
</dbReference>
<dbReference type="EMBL" id="CP063164">
    <property type="protein sequence ID" value="QOR62026.1"/>
    <property type="molecule type" value="Genomic_DNA"/>
</dbReference>
<dbReference type="CDD" id="cd00796">
    <property type="entry name" value="INT_Rci_Hp1_C"/>
    <property type="match status" value="1"/>
</dbReference>
<dbReference type="InterPro" id="IPR002104">
    <property type="entry name" value="Integrase_catalytic"/>
</dbReference>
<reference evidence="8 9" key="1">
    <citation type="submission" date="2020-10" db="EMBL/GenBank/DDBJ databases">
        <title>The genome of sulfurovum sp.</title>
        <authorList>
            <person name="Xie S."/>
            <person name="Shao Z."/>
            <person name="Jiang L."/>
        </authorList>
    </citation>
    <scope>NUCLEOTIDE SEQUENCE [LARGE SCALE GENOMIC DNA]</scope>
    <source>
        <strain evidence="8 9">ST-419</strain>
    </source>
</reference>
<evidence type="ECO:0000313" key="9">
    <source>
        <dbReference type="Proteomes" id="UP000595074"/>
    </source>
</evidence>
<accession>A0A7M1S3X8</accession>
<dbReference type="Gene3D" id="1.10.443.10">
    <property type="entry name" value="Intergrase catalytic core"/>
    <property type="match status" value="1"/>
</dbReference>
<dbReference type="KEGG" id="sinu:IMZ28_00635"/>
<evidence type="ECO:0000259" key="6">
    <source>
        <dbReference type="PROSITE" id="PS51898"/>
    </source>
</evidence>
<dbReference type="InterPro" id="IPR010998">
    <property type="entry name" value="Integrase_recombinase_N"/>
</dbReference>
<comment type="similarity">
    <text evidence="1">Belongs to the 'phage' integrase family.</text>
</comment>
<dbReference type="Pfam" id="PF00589">
    <property type="entry name" value="Phage_integrase"/>
    <property type="match status" value="1"/>
</dbReference>
<keyword evidence="3 5" id="KW-0238">DNA-binding</keyword>
<dbReference type="GO" id="GO:0003677">
    <property type="term" value="F:DNA binding"/>
    <property type="evidence" value="ECO:0007669"/>
    <property type="project" value="UniProtKB-UniRule"/>
</dbReference>
<dbReference type="GO" id="GO:0006310">
    <property type="term" value="P:DNA recombination"/>
    <property type="evidence" value="ECO:0007669"/>
    <property type="project" value="UniProtKB-KW"/>
</dbReference>
<keyword evidence="2" id="KW-0229">DNA integration</keyword>
<evidence type="ECO:0000256" key="1">
    <source>
        <dbReference type="ARBA" id="ARBA00008857"/>
    </source>
</evidence>
<keyword evidence="4" id="KW-0233">DNA recombination</keyword>
<dbReference type="InterPro" id="IPR013762">
    <property type="entry name" value="Integrase-like_cat_sf"/>
</dbReference>
<dbReference type="RefSeq" id="WP_197548730.1">
    <property type="nucleotide sequence ID" value="NZ_CP063164.1"/>
</dbReference>
<dbReference type="PANTHER" id="PTHR30629">
    <property type="entry name" value="PROPHAGE INTEGRASE"/>
    <property type="match status" value="1"/>
</dbReference>
<evidence type="ECO:0000313" key="8">
    <source>
        <dbReference type="EMBL" id="QOR62026.1"/>
    </source>
</evidence>